<evidence type="ECO:0000313" key="6">
    <source>
        <dbReference type="EMBL" id="PCS23544.1"/>
    </source>
</evidence>
<dbReference type="Gene3D" id="2.30.30.180">
    <property type="entry name" value="Ribosome maturation factor RimP, C-terminal domain"/>
    <property type="match status" value="1"/>
</dbReference>
<comment type="similarity">
    <text evidence="3">Belongs to the RimP family.</text>
</comment>
<comment type="caution">
    <text evidence="6">The sequence shown here is derived from an EMBL/GenBank/DDBJ whole genome shotgun (WGS) entry which is preliminary data.</text>
</comment>
<dbReference type="GO" id="GO:0006412">
    <property type="term" value="P:translation"/>
    <property type="evidence" value="ECO:0007669"/>
    <property type="project" value="TreeGrafter"/>
</dbReference>
<dbReference type="FunFam" id="3.30.300.70:FF:000001">
    <property type="entry name" value="Ribosome maturation factor RimP"/>
    <property type="match status" value="1"/>
</dbReference>
<dbReference type="SUPFAM" id="SSF75420">
    <property type="entry name" value="YhbC-like, N-terminal domain"/>
    <property type="match status" value="1"/>
</dbReference>
<evidence type="ECO:0000256" key="3">
    <source>
        <dbReference type="HAMAP-Rule" id="MF_01077"/>
    </source>
</evidence>
<dbReference type="CDD" id="cd01734">
    <property type="entry name" value="YlxS_C"/>
    <property type="match status" value="1"/>
</dbReference>
<name>A0A2A5T5V8_9GAMM</name>
<comment type="function">
    <text evidence="3">Required for maturation of 30S ribosomal subunits.</text>
</comment>
<keyword evidence="2 3" id="KW-0690">Ribosome biogenesis</keyword>
<reference evidence="7" key="1">
    <citation type="submission" date="2017-04" db="EMBL/GenBank/DDBJ databases">
        <title>Genome evolution of the luminous symbionts of deep sea anglerfish.</title>
        <authorList>
            <person name="Hendry T.A."/>
        </authorList>
    </citation>
    <scope>NUCLEOTIDE SEQUENCE [LARGE SCALE GENOMIC DNA]</scope>
</reference>
<dbReference type="HAMAP" id="MF_01077">
    <property type="entry name" value="RimP"/>
    <property type="match status" value="1"/>
</dbReference>
<dbReference type="Pfam" id="PF17384">
    <property type="entry name" value="DUF150_C"/>
    <property type="match status" value="1"/>
</dbReference>
<dbReference type="NCBIfam" id="NF000927">
    <property type="entry name" value="PRK00092.1-1"/>
    <property type="match status" value="1"/>
</dbReference>
<dbReference type="Gene3D" id="3.30.300.70">
    <property type="entry name" value="RimP-like superfamily, N-terminal"/>
    <property type="match status" value="1"/>
</dbReference>
<feature type="domain" description="Ribosome maturation factor RimP C-terminal" evidence="5">
    <location>
        <begin position="76"/>
        <end position="141"/>
    </location>
</feature>
<proteinExistence type="inferred from homology"/>
<comment type="subcellular location">
    <subcellularLocation>
        <location evidence="3">Cytoplasm</location>
    </subcellularLocation>
</comment>
<accession>A0A2A5T5V8</accession>
<feature type="domain" description="Ribosome maturation factor RimP N-terminal" evidence="4">
    <location>
        <begin position="2"/>
        <end position="72"/>
    </location>
</feature>
<evidence type="ECO:0000256" key="2">
    <source>
        <dbReference type="ARBA" id="ARBA00022517"/>
    </source>
</evidence>
<dbReference type="InterPro" id="IPR028989">
    <property type="entry name" value="RimP_N"/>
</dbReference>
<evidence type="ECO:0000259" key="5">
    <source>
        <dbReference type="Pfam" id="PF17384"/>
    </source>
</evidence>
<dbReference type="GO" id="GO:0005829">
    <property type="term" value="C:cytosol"/>
    <property type="evidence" value="ECO:0007669"/>
    <property type="project" value="TreeGrafter"/>
</dbReference>
<evidence type="ECO:0000259" key="4">
    <source>
        <dbReference type="Pfam" id="PF02576"/>
    </source>
</evidence>
<dbReference type="EMBL" id="NBYY01000009">
    <property type="protein sequence ID" value="PCS23544.1"/>
    <property type="molecule type" value="Genomic_DNA"/>
</dbReference>
<dbReference type="InterPro" id="IPR003728">
    <property type="entry name" value="Ribosome_maturation_RimP"/>
</dbReference>
<evidence type="ECO:0000313" key="7">
    <source>
        <dbReference type="Proteomes" id="UP000219020"/>
    </source>
</evidence>
<dbReference type="PANTHER" id="PTHR33867:SF1">
    <property type="entry name" value="RIBOSOME MATURATION FACTOR RIMP"/>
    <property type="match status" value="1"/>
</dbReference>
<dbReference type="PANTHER" id="PTHR33867">
    <property type="entry name" value="RIBOSOME MATURATION FACTOR RIMP"/>
    <property type="match status" value="1"/>
</dbReference>
<organism evidence="6 7">
    <name type="scientific">Candidatus Enterovibrio escicola</name>
    <dbReference type="NCBI Taxonomy" id="1927127"/>
    <lineage>
        <taxon>Bacteria</taxon>
        <taxon>Pseudomonadati</taxon>
        <taxon>Pseudomonadota</taxon>
        <taxon>Gammaproteobacteria</taxon>
        <taxon>Vibrionales</taxon>
        <taxon>Vibrionaceae</taxon>
        <taxon>Enterovibrio</taxon>
    </lineage>
</organism>
<sequence>MLEVPIEALSYELIGLEFVRAGRYSTLRVFIDHENGITVENCAEVSLQVSAVMDVEDPVAVAYNLEISSPGFNRPLFNALHYQKFIGHNVNIVLKIAIQNRRKWKGKILSIDGETVTINVDGSEEVFALSDIAKANLIPSF</sequence>
<gene>
    <name evidence="3" type="primary">rimP</name>
    <name evidence="6" type="ORF">BTN49_0513</name>
</gene>
<dbReference type="SUPFAM" id="SSF74942">
    <property type="entry name" value="YhbC-like, C-terminal domain"/>
    <property type="match status" value="1"/>
</dbReference>
<dbReference type="GO" id="GO:0000028">
    <property type="term" value="P:ribosomal small subunit assembly"/>
    <property type="evidence" value="ECO:0007669"/>
    <property type="project" value="TreeGrafter"/>
</dbReference>
<dbReference type="AlphaFoldDB" id="A0A2A5T5V8"/>
<dbReference type="Pfam" id="PF02576">
    <property type="entry name" value="RimP_N"/>
    <property type="match status" value="1"/>
</dbReference>
<protein>
    <recommendedName>
        <fullName evidence="3">Ribosome maturation factor RimP</fullName>
    </recommendedName>
</protein>
<keyword evidence="7" id="KW-1185">Reference proteome</keyword>
<dbReference type="Proteomes" id="UP000219020">
    <property type="component" value="Unassembled WGS sequence"/>
</dbReference>
<evidence type="ECO:0000256" key="1">
    <source>
        <dbReference type="ARBA" id="ARBA00022490"/>
    </source>
</evidence>
<keyword evidence="1 3" id="KW-0963">Cytoplasm</keyword>
<dbReference type="InterPro" id="IPR035956">
    <property type="entry name" value="RimP_N_sf"/>
</dbReference>
<dbReference type="InterPro" id="IPR028998">
    <property type="entry name" value="RimP_C"/>
</dbReference>
<dbReference type="InterPro" id="IPR036847">
    <property type="entry name" value="RimP_C_sf"/>
</dbReference>